<evidence type="ECO:0000313" key="1">
    <source>
        <dbReference type="EMBL" id="SFY42907.1"/>
    </source>
</evidence>
<gene>
    <name evidence="1" type="ORF">SAMN02787144_103263</name>
</gene>
<protein>
    <submittedName>
        <fullName evidence="1">Uncharacterized protein</fullName>
    </submittedName>
</protein>
<proteinExistence type="predicted"/>
<name>A0A1K2F569_STRAR</name>
<dbReference type="Proteomes" id="UP000181909">
    <property type="component" value="Unassembled WGS sequence"/>
</dbReference>
<organism evidence="1 2">
    <name type="scientific">Streptomyces atratus</name>
    <dbReference type="NCBI Taxonomy" id="1893"/>
    <lineage>
        <taxon>Bacteria</taxon>
        <taxon>Bacillati</taxon>
        <taxon>Actinomycetota</taxon>
        <taxon>Actinomycetes</taxon>
        <taxon>Kitasatosporales</taxon>
        <taxon>Streptomycetaceae</taxon>
        <taxon>Streptomyces</taxon>
    </lineage>
</organism>
<accession>A0A1K2F569</accession>
<dbReference type="OrthoDB" id="4255520at2"/>
<dbReference type="RefSeq" id="WP_072488979.1">
    <property type="nucleotide sequence ID" value="NZ_CP108276.1"/>
</dbReference>
<dbReference type="EMBL" id="FPJO01000032">
    <property type="protein sequence ID" value="SFY42907.1"/>
    <property type="molecule type" value="Genomic_DNA"/>
</dbReference>
<dbReference type="AlphaFoldDB" id="A0A1K2F569"/>
<evidence type="ECO:0000313" key="2">
    <source>
        <dbReference type="Proteomes" id="UP000181909"/>
    </source>
</evidence>
<sequence>MSVPIVVHGLSRSGGRRVAIKGKVVGLARNDSDLVEFLRRAGLDDAWELVDDPHWIEWRGGRAHWYEAA</sequence>
<reference evidence="1 2" key="1">
    <citation type="submission" date="2016-11" db="EMBL/GenBank/DDBJ databases">
        <authorList>
            <person name="Jaros S."/>
            <person name="Januszkiewicz K."/>
            <person name="Wedrychowicz H."/>
        </authorList>
    </citation>
    <scope>NUCLEOTIDE SEQUENCE [LARGE SCALE GENOMIC DNA]</scope>
    <source>
        <strain evidence="1 2">OK807</strain>
    </source>
</reference>